<sequence length="350" mass="38838">MRNPTRAVLLGPLLKGVSRSFYLTLRVLPAGMRDPVGLAYLLARAADTIADTSLIPPAQRLELLLSLRNLVNGAPDDGTFTRRLTQEVAGQQSLSDEKVLLESTGAALTVLSQLSDPDRDAVRGIVSTLTQGMEFDLRTFPDESSGRIKALNTLEELDTYTYLVAGCVGEFWTRMTYAHMPGTLKGPSEIMLSRGVRFGKALQMTNVLRDCSKDLRIGRCYLPLPMLGQYGLTPQDLLEPGSSRRAQPLLFELLRLTLNHYRAAVDYALAIPALSIRLRLSCLWPVLIGLETLVLLVNNDDWLDPARISKITRNKVYRIVAGSTLLAPSDRLLRVWINRLVARIETRLNA</sequence>
<dbReference type="PANTHER" id="PTHR11626:SF2">
    <property type="entry name" value="SQUALENE SYNTHASE"/>
    <property type="match status" value="1"/>
</dbReference>
<organism evidence="1 2">
    <name type="scientific">Caballeronia sordidicola</name>
    <name type="common">Burkholderia sordidicola</name>
    <dbReference type="NCBI Taxonomy" id="196367"/>
    <lineage>
        <taxon>Bacteria</taxon>
        <taxon>Pseudomonadati</taxon>
        <taxon>Pseudomonadota</taxon>
        <taxon>Betaproteobacteria</taxon>
        <taxon>Burkholderiales</taxon>
        <taxon>Burkholderiaceae</taxon>
        <taxon>Caballeronia</taxon>
    </lineage>
</organism>
<dbReference type="RefSeq" id="WP_060856436.1">
    <property type="nucleotide sequence ID" value="NZ_FCOC02000009.1"/>
</dbReference>
<dbReference type="EMBL" id="FCOC02000009">
    <property type="protein sequence ID" value="SAL34074.1"/>
    <property type="molecule type" value="Genomic_DNA"/>
</dbReference>
<dbReference type="OrthoDB" id="9807580at2"/>
<accession>A0A158GPM1</accession>
<protein>
    <submittedName>
        <fullName evidence="1">Squalene/phytoene synthase family protein</fullName>
    </submittedName>
</protein>
<name>A0A158GPM1_CABSO</name>
<evidence type="ECO:0000313" key="2">
    <source>
        <dbReference type="Proteomes" id="UP000054893"/>
    </source>
</evidence>
<dbReference type="SFLD" id="SFLDS00005">
    <property type="entry name" value="Isoprenoid_Synthase_Type_I"/>
    <property type="match status" value="1"/>
</dbReference>
<dbReference type="Gene3D" id="1.10.600.10">
    <property type="entry name" value="Farnesyl Diphosphate Synthase"/>
    <property type="match status" value="1"/>
</dbReference>
<proteinExistence type="predicted"/>
<dbReference type="PANTHER" id="PTHR11626">
    <property type="entry name" value="FARNESYL-DIPHOSPHATE FARNESYLTRANSFERASE"/>
    <property type="match status" value="1"/>
</dbReference>
<dbReference type="GO" id="GO:0051996">
    <property type="term" value="F:squalene synthase [NAD(P)H] activity"/>
    <property type="evidence" value="ECO:0007669"/>
    <property type="project" value="InterPro"/>
</dbReference>
<dbReference type="SUPFAM" id="SSF48576">
    <property type="entry name" value="Terpenoid synthases"/>
    <property type="match status" value="1"/>
</dbReference>
<evidence type="ECO:0000313" key="1">
    <source>
        <dbReference type="EMBL" id="SAL34074.1"/>
    </source>
</evidence>
<dbReference type="Pfam" id="PF00494">
    <property type="entry name" value="SQS_PSY"/>
    <property type="match status" value="1"/>
</dbReference>
<dbReference type="InterPro" id="IPR002060">
    <property type="entry name" value="Squ/phyt_synthse"/>
</dbReference>
<dbReference type="InterPro" id="IPR044844">
    <property type="entry name" value="Trans_IPPS_euk-type"/>
</dbReference>
<gene>
    <name evidence="1" type="ORF">AWB64_03286</name>
</gene>
<dbReference type="Proteomes" id="UP000054893">
    <property type="component" value="Unassembled WGS sequence"/>
</dbReference>
<dbReference type="InterPro" id="IPR008949">
    <property type="entry name" value="Isoprenoid_synthase_dom_sf"/>
</dbReference>
<dbReference type="SFLD" id="SFLDG01018">
    <property type="entry name" value="Squalene/Phytoene_Synthase_Lik"/>
    <property type="match status" value="1"/>
</dbReference>
<reference evidence="1 2" key="1">
    <citation type="submission" date="2016-01" db="EMBL/GenBank/DDBJ databases">
        <authorList>
            <person name="Oliw E.H."/>
        </authorList>
    </citation>
    <scope>NUCLEOTIDE SEQUENCE [LARGE SCALE GENOMIC DNA]</scope>
    <source>
        <strain evidence="1">LMG 22029</strain>
    </source>
</reference>
<dbReference type="AlphaFoldDB" id="A0A158GPM1"/>
<dbReference type="GO" id="GO:0045338">
    <property type="term" value="P:farnesyl diphosphate metabolic process"/>
    <property type="evidence" value="ECO:0007669"/>
    <property type="project" value="InterPro"/>
</dbReference>